<accession>A0A9L0IWQ3</accession>
<keyword evidence="1" id="KW-0472">Membrane</keyword>
<evidence type="ECO:0000313" key="2">
    <source>
        <dbReference type="Ensembl" id="ENSEASP00005042202.1"/>
    </source>
</evidence>
<name>A0A9L0IWQ3_EQUAS</name>
<proteinExistence type="predicted"/>
<feature type="transmembrane region" description="Helical" evidence="1">
    <location>
        <begin position="136"/>
        <end position="155"/>
    </location>
</feature>
<dbReference type="Ensembl" id="ENSEAST00005079682.1">
    <property type="protein sequence ID" value="ENSEASP00005042202.1"/>
    <property type="gene ID" value="ENSEASG00005012786.2"/>
</dbReference>
<dbReference type="GeneTree" id="ENSGT00940000158327"/>
<keyword evidence="1" id="KW-0812">Transmembrane</keyword>
<reference evidence="2" key="2">
    <citation type="submission" date="2025-08" db="UniProtKB">
        <authorList>
            <consortium name="Ensembl"/>
        </authorList>
    </citation>
    <scope>IDENTIFICATION</scope>
</reference>
<organism evidence="2 3">
    <name type="scientific">Equus asinus</name>
    <name type="common">Donkey</name>
    <name type="synonym">Equus africanus asinus</name>
    <dbReference type="NCBI Taxonomy" id="9793"/>
    <lineage>
        <taxon>Eukaryota</taxon>
        <taxon>Metazoa</taxon>
        <taxon>Chordata</taxon>
        <taxon>Craniata</taxon>
        <taxon>Vertebrata</taxon>
        <taxon>Euteleostomi</taxon>
        <taxon>Mammalia</taxon>
        <taxon>Eutheria</taxon>
        <taxon>Laurasiatheria</taxon>
        <taxon>Perissodactyla</taxon>
        <taxon>Equidae</taxon>
        <taxon>Equus</taxon>
    </lineage>
</organism>
<protein>
    <submittedName>
        <fullName evidence="2">Mitogen-activated protein kinase 9</fullName>
    </submittedName>
</protein>
<dbReference type="Proteomes" id="UP000694387">
    <property type="component" value="Chromosome 9"/>
</dbReference>
<dbReference type="Gene3D" id="3.30.200.20">
    <property type="entry name" value="Phosphorylase Kinase, domain 1"/>
    <property type="match status" value="1"/>
</dbReference>
<gene>
    <name evidence="2" type="primary">MAPK9</name>
</gene>
<evidence type="ECO:0000313" key="3">
    <source>
        <dbReference type="Proteomes" id="UP000694387"/>
    </source>
</evidence>
<evidence type="ECO:0000256" key="1">
    <source>
        <dbReference type="SAM" id="Phobius"/>
    </source>
</evidence>
<sequence>MSDSKCDSQFYSVQVADSTFTVLKRYQQLKPIGSGAQGIVWRRHCSALPFIGRMRPVSVIITSWINQEGMLCEGLGWPSLPWCLTSTMCPAQDVRTVGLTLNLSLLHGKTVSCRDITGQLKVKFFTCFLDYSYQHFQNFLSLVFLGKIFFLFLVNKNKIIFASKRTVMKLSIQCLQPISRGDSR</sequence>
<keyword evidence="1" id="KW-1133">Transmembrane helix</keyword>
<keyword evidence="3" id="KW-1185">Reference proteome</keyword>
<dbReference type="AlphaFoldDB" id="A0A9L0IWQ3"/>
<reference evidence="2 3" key="1">
    <citation type="journal article" date="2020" name="Nat. Commun.">
        <title>Donkey genomes provide new insights into domestication and selection for coat color.</title>
        <authorList>
            <person name="Wang"/>
            <person name="C."/>
            <person name="Li"/>
            <person name="H."/>
            <person name="Guo"/>
            <person name="Y."/>
            <person name="Huang"/>
            <person name="J."/>
            <person name="Sun"/>
            <person name="Y."/>
            <person name="Min"/>
            <person name="J."/>
            <person name="Wang"/>
            <person name="J."/>
            <person name="Fang"/>
            <person name="X."/>
            <person name="Zhao"/>
            <person name="Z."/>
            <person name="Wang"/>
            <person name="S."/>
            <person name="Zhang"/>
            <person name="Y."/>
            <person name="Liu"/>
            <person name="Q."/>
            <person name="Jiang"/>
            <person name="Q."/>
            <person name="Wang"/>
            <person name="X."/>
            <person name="Guo"/>
            <person name="Y."/>
            <person name="Yang"/>
            <person name="C."/>
            <person name="Wang"/>
            <person name="Y."/>
            <person name="Tian"/>
            <person name="F."/>
            <person name="Zhuang"/>
            <person name="G."/>
            <person name="Fan"/>
            <person name="Y."/>
            <person name="Gao"/>
            <person name="Q."/>
            <person name="Li"/>
            <person name="Y."/>
            <person name="Ju"/>
            <person name="Z."/>
            <person name="Li"/>
            <person name="J."/>
            <person name="Li"/>
            <person name="R."/>
            <person name="Hou"/>
            <person name="M."/>
            <person name="Yang"/>
            <person name="G."/>
            <person name="Liu"/>
            <person name="G."/>
            <person name="Liu"/>
            <person name="W."/>
            <person name="Guo"/>
            <person name="J."/>
            <person name="Pan"/>
            <person name="S."/>
            <person name="Fan"/>
            <person name="G."/>
            <person name="Zhang"/>
            <person name="W."/>
            <person name="Zhang"/>
            <person name="R."/>
            <person name="Yu"/>
            <person name="J."/>
            <person name="Zhang"/>
            <person name="X."/>
            <person name="Yin"/>
            <person name="Q."/>
            <person name="Ji"/>
            <person name="C."/>
            <person name="Jin"/>
            <person name="Y."/>
            <person name="Yue"/>
            <person name="G."/>
            <person name="Liu"/>
            <person name="M."/>
            <person name="Xu"/>
            <person name="J."/>
            <person name="Liu"/>
            <person name="S."/>
            <person name="Jordana"/>
            <person name="J."/>
            <person name="Noce"/>
            <person name="A."/>
            <person name="Amills"/>
            <person name="M."/>
            <person name="Wu"/>
            <person name="D.D."/>
            <person name="Li"/>
            <person name="S."/>
            <person name="Zhou"/>
            <person name="X. and Zhong"/>
            <person name="J."/>
        </authorList>
    </citation>
    <scope>NUCLEOTIDE SEQUENCE [LARGE SCALE GENOMIC DNA]</scope>
</reference>
<reference evidence="2" key="3">
    <citation type="submission" date="2025-09" db="UniProtKB">
        <authorList>
            <consortium name="Ensembl"/>
        </authorList>
    </citation>
    <scope>IDENTIFICATION</scope>
</reference>